<reference evidence="3" key="1">
    <citation type="submission" date="2025-08" db="UniProtKB">
        <authorList>
            <consortium name="RefSeq"/>
        </authorList>
    </citation>
    <scope>IDENTIFICATION</scope>
</reference>
<dbReference type="RefSeq" id="XP_012938415.2">
    <property type="nucleotide sequence ID" value="XM_013082961.2"/>
</dbReference>
<evidence type="ECO:0000313" key="3">
    <source>
        <dbReference type="RefSeq" id="XP_012938415.2"/>
    </source>
</evidence>
<evidence type="ECO:0000256" key="1">
    <source>
        <dbReference type="SAM" id="MobiDB-lite"/>
    </source>
</evidence>
<proteinExistence type="predicted"/>
<feature type="compositionally biased region" description="Basic and acidic residues" evidence="1">
    <location>
        <begin position="78"/>
        <end position="100"/>
    </location>
</feature>
<feature type="region of interest" description="Disordered" evidence="1">
    <location>
        <begin position="64"/>
        <end position="100"/>
    </location>
</feature>
<dbReference type="Proteomes" id="UP000694888">
    <property type="component" value="Unplaced"/>
</dbReference>
<gene>
    <name evidence="3" type="primary">LOC101856806</name>
</gene>
<dbReference type="PANTHER" id="PTHR34754:SF1">
    <property type="entry name" value="COILED-COIL DOMAIN-CONTAINING PROTEIN 60"/>
    <property type="match status" value="1"/>
</dbReference>
<evidence type="ECO:0000313" key="2">
    <source>
        <dbReference type="Proteomes" id="UP000694888"/>
    </source>
</evidence>
<accession>A0ABM1A0M3</accession>
<sequence length="250" mass="29662">MDNVYCKTHRGDMGYSNTIYLLHTHILTHTAHIFISHLSYQPRTCGYVTFLSLVTSHSFSHSPFRLREGRSSAKKSKKSQDRQRTPDRHMRFDSPEERSRSRFTLKDLRNDANYRPKSSAELIEFHATKPSNRYNDLRQTLHNRFKEVHDDKAMTLHDILEQMDRERLSKCQNKFSSLQTRSMSLHRALEEMRRDGERLISRPGEVRRQSSFRGNWYTDLLQSIPSEMKQTWYYRTVLQKLGKYGLVSIS</sequence>
<dbReference type="InterPro" id="IPR031526">
    <property type="entry name" value="DUF4698"/>
</dbReference>
<dbReference type="PANTHER" id="PTHR34754">
    <property type="entry name" value="COILED-COIL DOMAIN-CONTAINING PROTEIN 60"/>
    <property type="match status" value="1"/>
</dbReference>
<name>A0ABM1A0M3_APLCA</name>
<dbReference type="Pfam" id="PF15769">
    <property type="entry name" value="DUF4698"/>
    <property type="match status" value="1"/>
</dbReference>
<organism evidence="2 3">
    <name type="scientific">Aplysia californica</name>
    <name type="common">California sea hare</name>
    <dbReference type="NCBI Taxonomy" id="6500"/>
    <lineage>
        <taxon>Eukaryota</taxon>
        <taxon>Metazoa</taxon>
        <taxon>Spiralia</taxon>
        <taxon>Lophotrochozoa</taxon>
        <taxon>Mollusca</taxon>
        <taxon>Gastropoda</taxon>
        <taxon>Heterobranchia</taxon>
        <taxon>Euthyneura</taxon>
        <taxon>Tectipleura</taxon>
        <taxon>Aplysiida</taxon>
        <taxon>Aplysioidea</taxon>
        <taxon>Aplysiidae</taxon>
        <taxon>Aplysia</taxon>
    </lineage>
</organism>
<dbReference type="GeneID" id="101856806"/>
<protein>
    <submittedName>
        <fullName evidence="3">Uncharacterized protein LOC101856806</fullName>
    </submittedName>
</protein>
<keyword evidence="2" id="KW-1185">Reference proteome</keyword>